<dbReference type="EMBL" id="AJFE02116950">
    <property type="status" value="NOT_ANNOTATED_CDS"/>
    <property type="molecule type" value="Genomic_DNA"/>
</dbReference>
<evidence type="ECO:0000256" key="1">
    <source>
        <dbReference type="SAM" id="MobiDB-lite"/>
    </source>
</evidence>
<dbReference type="Ensembl" id="ENSPPAT00000036125.1">
    <property type="protein sequence ID" value="ENSPPAP00000013453.1"/>
    <property type="gene ID" value="ENSPPAG00000029909.1"/>
</dbReference>
<keyword evidence="3" id="KW-1185">Reference proteome</keyword>
<sequence length="53" mass="6248">MELGFESGQLPECPTSSALGRRGKRQGRKKEERRGEEWKSKEWEEFDFRTISS</sequence>
<dbReference type="AlphaFoldDB" id="A0A2R9A852"/>
<evidence type="ECO:0000313" key="3">
    <source>
        <dbReference type="Proteomes" id="UP000240080"/>
    </source>
</evidence>
<dbReference type="GeneTree" id="ENSGT00910000148463"/>
<organism evidence="2 3">
    <name type="scientific">Pan paniscus</name>
    <name type="common">Pygmy chimpanzee</name>
    <name type="synonym">Bonobo</name>
    <dbReference type="NCBI Taxonomy" id="9597"/>
    <lineage>
        <taxon>Eukaryota</taxon>
        <taxon>Metazoa</taxon>
        <taxon>Chordata</taxon>
        <taxon>Craniata</taxon>
        <taxon>Vertebrata</taxon>
        <taxon>Euteleostomi</taxon>
        <taxon>Mammalia</taxon>
        <taxon>Eutheria</taxon>
        <taxon>Euarchontoglires</taxon>
        <taxon>Primates</taxon>
        <taxon>Haplorrhini</taxon>
        <taxon>Catarrhini</taxon>
        <taxon>Hominidae</taxon>
        <taxon>Pan</taxon>
    </lineage>
</organism>
<reference evidence="2" key="2">
    <citation type="submission" date="2025-08" db="UniProtKB">
        <authorList>
            <consortium name="Ensembl"/>
        </authorList>
    </citation>
    <scope>IDENTIFICATION</scope>
</reference>
<accession>A0A2R9A852</accession>
<reference evidence="2" key="3">
    <citation type="submission" date="2025-09" db="UniProtKB">
        <authorList>
            <consortium name="Ensembl"/>
        </authorList>
    </citation>
    <scope>IDENTIFICATION</scope>
</reference>
<dbReference type="Proteomes" id="UP000240080">
    <property type="component" value="Chromosome 12"/>
</dbReference>
<feature type="region of interest" description="Disordered" evidence="1">
    <location>
        <begin position="1"/>
        <end position="36"/>
    </location>
</feature>
<name>A0A2R9A852_PANPA</name>
<reference evidence="2 3" key="1">
    <citation type="journal article" date="2012" name="Nature">
        <title>The bonobo genome compared with the chimpanzee and human genomes.</title>
        <authorList>
            <person name="Prufer K."/>
            <person name="Munch K."/>
            <person name="Hellmann I."/>
            <person name="Akagi K."/>
            <person name="Miller J.R."/>
            <person name="Walenz B."/>
            <person name="Koren S."/>
            <person name="Sutton G."/>
            <person name="Kodira C."/>
            <person name="Winer R."/>
            <person name="Knight J.R."/>
            <person name="Mullikin J.C."/>
            <person name="Meader S.J."/>
            <person name="Ponting C.P."/>
            <person name="Lunter G."/>
            <person name="Higashino S."/>
            <person name="Hobolth A."/>
            <person name="Dutheil J."/>
            <person name="Karakoc E."/>
            <person name="Alkan C."/>
            <person name="Sajjadian S."/>
            <person name="Catacchio C.R."/>
            <person name="Ventura M."/>
            <person name="Marques-Bonet T."/>
            <person name="Eichler E.E."/>
            <person name="Andre C."/>
            <person name="Atencia R."/>
            <person name="Mugisha L."/>
            <person name="Junhold J."/>
            <person name="Patterson N."/>
            <person name="Siebauer M."/>
            <person name="Good J.M."/>
            <person name="Fischer A."/>
            <person name="Ptak S.E."/>
            <person name="Lachmann M."/>
            <person name="Symer D.E."/>
            <person name="Mailund T."/>
            <person name="Schierup M.H."/>
            <person name="Andres A.M."/>
            <person name="Kelso J."/>
            <person name="Paabo S."/>
        </authorList>
    </citation>
    <scope>NUCLEOTIDE SEQUENCE [LARGE SCALE GENOMIC DNA]</scope>
</reference>
<protein>
    <submittedName>
        <fullName evidence="2">Uncharacterized protein</fullName>
    </submittedName>
</protein>
<dbReference type="Bgee" id="ENSPPAG00000029909">
    <property type="expression patterns" value="Expressed in placenta and 5 other cell types or tissues"/>
</dbReference>
<evidence type="ECO:0000313" key="2">
    <source>
        <dbReference type="Ensembl" id="ENSPPAP00000013453.1"/>
    </source>
</evidence>
<dbReference type="OMA" id="EWKSKEW"/>
<proteinExistence type="predicted"/>